<dbReference type="InterPro" id="IPR036259">
    <property type="entry name" value="MFS_trans_sf"/>
</dbReference>
<feature type="transmembrane region" description="Helical" evidence="7">
    <location>
        <begin position="221"/>
        <end position="243"/>
    </location>
</feature>
<proteinExistence type="predicted"/>
<evidence type="ECO:0000256" key="5">
    <source>
        <dbReference type="ARBA" id="ARBA00022989"/>
    </source>
</evidence>
<evidence type="ECO:0000313" key="11">
    <source>
        <dbReference type="Proteomes" id="UP000051862"/>
    </source>
</evidence>
<dbReference type="InterPro" id="IPR011701">
    <property type="entry name" value="MFS"/>
</dbReference>
<keyword evidence="5 7" id="KW-1133">Transmembrane helix</keyword>
<dbReference type="PANTHER" id="PTHR43266">
    <property type="entry name" value="MACROLIDE-EFFLUX PROTEIN"/>
    <property type="match status" value="1"/>
</dbReference>
<dbReference type="CDD" id="cd06173">
    <property type="entry name" value="MFS_MefA_like"/>
    <property type="match status" value="1"/>
</dbReference>
<dbReference type="Gene3D" id="1.20.1250.20">
    <property type="entry name" value="MFS general substrate transporter like domains"/>
    <property type="match status" value="1"/>
</dbReference>
<dbReference type="EMBL" id="FOIW01000001">
    <property type="protein sequence ID" value="SEV91079.1"/>
    <property type="molecule type" value="Genomic_DNA"/>
</dbReference>
<evidence type="ECO:0000256" key="1">
    <source>
        <dbReference type="ARBA" id="ARBA00004651"/>
    </source>
</evidence>
<evidence type="ECO:0000256" key="6">
    <source>
        <dbReference type="ARBA" id="ARBA00023136"/>
    </source>
</evidence>
<dbReference type="GO" id="GO:0022857">
    <property type="term" value="F:transmembrane transporter activity"/>
    <property type="evidence" value="ECO:0007669"/>
    <property type="project" value="InterPro"/>
</dbReference>
<evidence type="ECO:0000256" key="3">
    <source>
        <dbReference type="ARBA" id="ARBA00022475"/>
    </source>
</evidence>
<feature type="transmembrane region" description="Helical" evidence="7">
    <location>
        <begin position="288"/>
        <end position="309"/>
    </location>
</feature>
<dbReference type="KEGG" id="ttd:A3L14_05740"/>
<feature type="transmembrane region" description="Helical" evidence="7">
    <location>
        <begin position="80"/>
        <end position="101"/>
    </location>
</feature>
<comment type="subcellular location">
    <subcellularLocation>
        <location evidence="1">Cell membrane</location>
        <topology evidence="1">Multi-pass membrane protein</topology>
    </subcellularLocation>
</comment>
<feature type="transmembrane region" description="Helical" evidence="7">
    <location>
        <begin position="172"/>
        <end position="193"/>
    </location>
</feature>
<evidence type="ECO:0000313" key="12">
    <source>
        <dbReference type="Proteomes" id="UP000182125"/>
    </source>
</evidence>
<dbReference type="GeneID" id="33333906"/>
<feature type="transmembrane region" description="Helical" evidence="7">
    <location>
        <begin position="107"/>
        <end position="128"/>
    </location>
</feature>
<accession>A0A0Q2S713</accession>
<dbReference type="SUPFAM" id="SSF103473">
    <property type="entry name" value="MFS general substrate transporter"/>
    <property type="match status" value="1"/>
</dbReference>
<keyword evidence="4 7" id="KW-0812">Transmembrane</keyword>
<gene>
    <name evidence="8" type="ORF">A3L14_05740</name>
    <name evidence="9" type="ORF">AMR53_02745</name>
    <name evidence="10" type="ORF">SAMN05216170_0807</name>
</gene>
<dbReference type="RefSeq" id="WP_055428812.1">
    <property type="nucleotide sequence ID" value="NZ_CP015105.1"/>
</dbReference>
<evidence type="ECO:0000313" key="10">
    <source>
        <dbReference type="EMBL" id="SEV91079.1"/>
    </source>
</evidence>
<feature type="transmembrane region" description="Helical" evidence="7">
    <location>
        <begin position="255"/>
        <end position="276"/>
    </location>
</feature>
<dbReference type="Proteomes" id="UP000250136">
    <property type="component" value="Chromosome"/>
</dbReference>
<evidence type="ECO:0000313" key="13">
    <source>
        <dbReference type="Proteomes" id="UP000250136"/>
    </source>
</evidence>
<dbReference type="PATRIC" id="fig|277988.4.peg.581"/>
<dbReference type="PANTHER" id="PTHR43266:SF9">
    <property type="entry name" value="PERMEASE, MAJOR FACILITATOR SUPERFAMILY-RELATED"/>
    <property type="match status" value="1"/>
</dbReference>
<organism evidence="9 11">
    <name type="scientific">Thermococcus thioreducens</name>
    <dbReference type="NCBI Taxonomy" id="277988"/>
    <lineage>
        <taxon>Archaea</taxon>
        <taxon>Methanobacteriati</taxon>
        <taxon>Methanobacteriota</taxon>
        <taxon>Thermococci</taxon>
        <taxon>Thermococcales</taxon>
        <taxon>Thermococcaceae</taxon>
        <taxon>Thermococcus</taxon>
    </lineage>
</organism>
<dbReference type="STRING" id="277988.SAMN05216170_0807"/>
<feature type="transmembrane region" description="Helical" evidence="7">
    <location>
        <begin position="315"/>
        <end position="336"/>
    </location>
</feature>
<dbReference type="Proteomes" id="UP000182125">
    <property type="component" value="Unassembled WGS sequence"/>
</dbReference>
<name>A0A0Q2S713_9EURY</name>
<reference evidence="8 13" key="2">
    <citation type="submission" date="2016-04" db="EMBL/GenBank/DDBJ databases">
        <title>Complete genome sequence of Thermococcus thioreducens type strain OGL-20P.</title>
        <authorList>
            <person name="Oger P.M."/>
        </authorList>
    </citation>
    <scope>NUCLEOTIDE SEQUENCE [LARGE SCALE GENOMIC DNA]</scope>
    <source>
        <strain evidence="8 13">OGL-20P</strain>
    </source>
</reference>
<keyword evidence="3" id="KW-1003">Cell membrane</keyword>
<evidence type="ECO:0000313" key="8">
    <source>
        <dbReference type="EMBL" id="ASJ12425.1"/>
    </source>
</evidence>
<evidence type="ECO:0000313" key="9">
    <source>
        <dbReference type="EMBL" id="KQH83155.1"/>
    </source>
</evidence>
<reference evidence="10 12" key="3">
    <citation type="submission" date="2016-10" db="EMBL/GenBank/DDBJ databases">
        <authorList>
            <person name="de Groot N.N."/>
        </authorList>
    </citation>
    <scope>NUCLEOTIDE SEQUENCE [LARGE SCALE GENOMIC DNA]</scope>
    <source>
        <strain evidence="10 12">OGL-20</strain>
    </source>
</reference>
<protein>
    <submittedName>
        <fullName evidence="10">H+ Antiporter protein</fullName>
    </submittedName>
    <submittedName>
        <fullName evidence="9">MFS transporter</fullName>
    </submittedName>
</protein>
<dbReference type="AlphaFoldDB" id="A0A0Q2S713"/>
<sequence>MLDTRLGRNFWLYTLGRWISQGWISQAGWVIQDVAVPLYVLDQTGSGAMMSLFIMAELIPRLLVNPIAGVIGDRYDRKKLMYGLDIARGVLLFGVIAFNILGIYQLLAVQVVMSILGAFFSAGVSGMFPDLVGKDDLARANSILQMGGQVLRIVGPILGGVIYAFGGIRLAILINAVSFFGSGLFEVLIEYPWKTRKLSSLREVWEDMAEGFRFIKASRAVVLLMSYAIILNTLLNPVFTLLIPYMTRVVLRFSAVQFGSVGTAATLGALGGNLLIAGKLKERSENLIFKAMFGQLGLMLLLAAVPSLGRVSYPALLALVSLIGLCNVFVNVPLFTKLQKAVPSEIRARVFSAFETAVIATTPLGMAVAGPLLDMIGIVPLVVATVVPSILVSLYYLRFKELLLGIGFEKGPDEVVG</sequence>
<feature type="transmembrane region" description="Helical" evidence="7">
    <location>
        <begin position="375"/>
        <end position="397"/>
    </location>
</feature>
<reference evidence="9 11" key="1">
    <citation type="submission" date="2015-08" db="EMBL/GenBank/DDBJ databases">
        <title>Thermococcus thioreducens DSM 14981 genome sequencing.</title>
        <authorList>
            <person name="Hong S.-J."/>
            <person name="Kim M.-C."/>
            <person name="Shin J.-H."/>
        </authorList>
    </citation>
    <scope>NUCLEOTIDE SEQUENCE [LARGE SCALE GENOMIC DNA]</scope>
    <source>
        <strain evidence="9 11">DSM 14981</strain>
    </source>
</reference>
<keyword evidence="6 7" id="KW-0472">Membrane</keyword>
<feature type="transmembrane region" description="Helical" evidence="7">
    <location>
        <begin position="149"/>
        <end position="166"/>
    </location>
</feature>
<keyword evidence="2" id="KW-0813">Transport</keyword>
<dbReference type="GO" id="GO:0005886">
    <property type="term" value="C:plasma membrane"/>
    <property type="evidence" value="ECO:0007669"/>
    <property type="project" value="UniProtKB-SubCell"/>
</dbReference>
<dbReference type="OrthoDB" id="117970at2157"/>
<evidence type="ECO:0000256" key="4">
    <source>
        <dbReference type="ARBA" id="ARBA00022692"/>
    </source>
</evidence>
<feature type="transmembrane region" description="Helical" evidence="7">
    <location>
        <begin position="348"/>
        <end position="369"/>
    </location>
</feature>
<dbReference type="Pfam" id="PF07690">
    <property type="entry name" value="MFS_1"/>
    <property type="match status" value="1"/>
</dbReference>
<evidence type="ECO:0000256" key="2">
    <source>
        <dbReference type="ARBA" id="ARBA00022448"/>
    </source>
</evidence>
<dbReference type="Proteomes" id="UP000051862">
    <property type="component" value="Unassembled WGS sequence"/>
</dbReference>
<keyword evidence="13" id="KW-1185">Reference proteome</keyword>
<dbReference type="EMBL" id="CP015105">
    <property type="protein sequence ID" value="ASJ12425.1"/>
    <property type="molecule type" value="Genomic_DNA"/>
</dbReference>
<evidence type="ECO:0000256" key="7">
    <source>
        <dbReference type="SAM" id="Phobius"/>
    </source>
</evidence>
<dbReference type="EMBL" id="LIXN01000003">
    <property type="protein sequence ID" value="KQH83155.1"/>
    <property type="molecule type" value="Genomic_DNA"/>
</dbReference>